<dbReference type="RefSeq" id="XP_045099621.1">
    <property type="nucleotide sequence ID" value="XM_045245006.1"/>
</dbReference>
<dbReference type="HOGENOM" id="CLU_3360197_0_0_1"/>
<reference evidence="2 3" key="1">
    <citation type="journal article" date="2003" name="PLoS Biol.">
        <title>The genome sequence of Caenorhabditis briggsae: a platform for comparative genomics.</title>
        <authorList>
            <person name="Stein L.D."/>
            <person name="Bao Z."/>
            <person name="Blasiar D."/>
            <person name="Blumenthal T."/>
            <person name="Brent M.R."/>
            <person name="Chen N."/>
            <person name="Chinwalla A."/>
            <person name="Clarke L."/>
            <person name="Clee C."/>
            <person name="Coghlan A."/>
            <person name="Coulson A."/>
            <person name="D'Eustachio P."/>
            <person name="Fitch D.H."/>
            <person name="Fulton L.A."/>
            <person name="Fulton R.E."/>
            <person name="Griffiths-Jones S."/>
            <person name="Harris T.W."/>
            <person name="Hillier L.W."/>
            <person name="Kamath R."/>
            <person name="Kuwabara P.E."/>
            <person name="Mardis E.R."/>
            <person name="Marra M.A."/>
            <person name="Miner T.L."/>
            <person name="Minx P."/>
            <person name="Mullikin J.C."/>
            <person name="Plumb R.W."/>
            <person name="Rogers J."/>
            <person name="Schein J.E."/>
            <person name="Sohrmann M."/>
            <person name="Spieth J."/>
            <person name="Stajich J.E."/>
            <person name="Wei C."/>
            <person name="Willey D."/>
            <person name="Wilson R.K."/>
            <person name="Durbin R."/>
            <person name="Waterston R.H."/>
        </authorList>
    </citation>
    <scope>NUCLEOTIDE SEQUENCE [LARGE SCALE GENOMIC DNA]</scope>
    <source>
        <strain evidence="2 3">AF16</strain>
    </source>
</reference>
<evidence type="ECO:0000256" key="1">
    <source>
        <dbReference type="SAM" id="MobiDB-lite"/>
    </source>
</evidence>
<dbReference type="Proteomes" id="UP000008549">
    <property type="component" value="Unassembled WGS sequence"/>
</dbReference>
<evidence type="ECO:0000313" key="3">
    <source>
        <dbReference type="Proteomes" id="UP000008549"/>
    </source>
</evidence>
<reference evidence="2 3" key="2">
    <citation type="journal article" date="2011" name="PLoS Genet.">
        <title>Caenorhabditis briggsae recombinant inbred line genotypes reveal inter-strain incompatibility and the evolution of recombination.</title>
        <authorList>
            <person name="Ross J.A."/>
            <person name="Koboldt D.C."/>
            <person name="Staisch J.E."/>
            <person name="Chamberlin H.M."/>
            <person name="Gupta B.P."/>
            <person name="Miller R.D."/>
            <person name="Baird S.E."/>
            <person name="Haag E.S."/>
        </authorList>
    </citation>
    <scope>NUCLEOTIDE SEQUENCE [LARGE SCALE GENOMIC DNA]</scope>
    <source>
        <strain evidence="2 3">AF16</strain>
    </source>
</reference>
<gene>
    <name evidence="2" type="ORF">CBG26276</name>
    <name evidence="2" type="ORF">CBG_26276</name>
</gene>
<organism evidence="2 3">
    <name type="scientific">Caenorhabditis briggsae</name>
    <dbReference type="NCBI Taxonomy" id="6238"/>
    <lineage>
        <taxon>Eukaryota</taxon>
        <taxon>Metazoa</taxon>
        <taxon>Ecdysozoa</taxon>
        <taxon>Nematoda</taxon>
        <taxon>Chromadorea</taxon>
        <taxon>Rhabditida</taxon>
        <taxon>Rhabditina</taxon>
        <taxon>Rhabditomorpha</taxon>
        <taxon>Rhabditoidea</taxon>
        <taxon>Rhabditidae</taxon>
        <taxon>Peloderinae</taxon>
        <taxon>Caenorhabditis</taxon>
    </lineage>
</organism>
<accession>B6IJI1</accession>
<keyword evidence="3" id="KW-1185">Reference proteome</keyword>
<sequence length="36" mass="4193">MKSMIVAETRRSTRKKEMLNSSIRSQPSSYSKSIHH</sequence>
<name>B6IJI1_CAEBR</name>
<dbReference type="AlphaFoldDB" id="B6IJI1"/>
<feature type="compositionally biased region" description="Basic and acidic residues" evidence="1">
    <location>
        <begin position="8"/>
        <end position="18"/>
    </location>
</feature>
<dbReference type="EMBL" id="HE600932">
    <property type="protein sequence ID" value="CAS00061.1"/>
    <property type="molecule type" value="Genomic_DNA"/>
</dbReference>
<feature type="region of interest" description="Disordered" evidence="1">
    <location>
        <begin position="1"/>
        <end position="36"/>
    </location>
</feature>
<feature type="compositionally biased region" description="Polar residues" evidence="1">
    <location>
        <begin position="19"/>
        <end position="36"/>
    </location>
</feature>
<protein>
    <submittedName>
        <fullName evidence="2">Protein CBG26276</fullName>
    </submittedName>
</protein>
<dbReference type="CTD" id="68917757"/>
<evidence type="ECO:0000313" key="2">
    <source>
        <dbReference type="EMBL" id="CAS00061.1"/>
    </source>
</evidence>
<dbReference type="InParanoid" id="B6IJI1"/>
<dbReference type="KEGG" id="cbr:CBG_26276"/>
<dbReference type="GeneID" id="68917757"/>
<proteinExistence type="predicted"/>